<sequence length="65" mass="7021">MPQLSVTVTDEVYAIVKAVLLATGKTQSSACGEWIYKGALAEMLELQKAGIIKPSDQPKTEQPDE</sequence>
<reference evidence="1 2" key="1">
    <citation type="submission" date="2015-06" db="EMBL/GenBank/DDBJ databases">
        <title>Draft genome assembly of filamentous brackish cyanobacterium Limnoraphis robusta strain CS-951.</title>
        <authorList>
            <person name="Willis A."/>
            <person name="Parks M."/>
            <person name="Burford M.A."/>
        </authorList>
    </citation>
    <scope>NUCLEOTIDE SEQUENCE [LARGE SCALE GENOMIC DNA]</scope>
    <source>
        <strain evidence="1 2">CS-951</strain>
    </source>
</reference>
<dbReference type="RefSeq" id="WP_046279205.1">
    <property type="nucleotide sequence ID" value="NZ_LATL02000224.1"/>
</dbReference>
<dbReference type="OrthoDB" id="471980at2"/>
<dbReference type="EMBL" id="LATL02000224">
    <property type="protein sequence ID" value="KKD37468.1"/>
    <property type="molecule type" value="Genomic_DNA"/>
</dbReference>
<dbReference type="AlphaFoldDB" id="A0A0F5YFB6"/>
<evidence type="ECO:0000313" key="2">
    <source>
        <dbReference type="Proteomes" id="UP000033607"/>
    </source>
</evidence>
<dbReference type="Proteomes" id="UP000033607">
    <property type="component" value="Unassembled WGS sequence"/>
</dbReference>
<accession>A0A0F5YFB6</accession>
<evidence type="ECO:0000313" key="1">
    <source>
        <dbReference type="EMBL" id="KKD37468.1"/>
    </source>
</evidence>
<comment type="caution">
    <text evidence="1">The sequence shown here is derived from an EMBL/GenBank/DDBJ whole genome shotgun (WGS) entry which is preliminary data.</text>
</comment>
<gene>
    <name evidence="1" type="ORF">WN50_14165</name>
</gene>
<protein>
    <submittedName>
        <fullName evidence="1">Uncharacterized protein</fullName>
    </submittedName>
</protein>
<organism evidence="1 2">
    <name type="scientific">Limnoraphis robusta CS-951</name>
    <dbReference type="NCBI Taxonomy" id="1637645"/>
    <lineage>
        <taxon>Bacteria</taxon>
        <taxon>Bacillati</taxon>
        <taxon>Cyanobacteriota</taxon>
        <taxon>Cyanophyceae</taxon>
        <taxon>Oscillatoriophycideae</taxon>
        <taxon>Oscillatoriales</taxon>
        <taxon>Sirenicapillariaceae</taxon>
        <taxon>Limnoraphis</taxon>
    </lineage>
</organism>
<name>A0A0F5YFB6_9CYAN</name>
<proteinExistence type="predicted"/>